<keyword evidence="3" id="KW-0436">Ligase</keyword>
<dbReference type="GO" id="GO:0005524">
    <property type="term" value="F:ATP binding"/>
    <property type="evidence" value="ECO:0007669"/>
    <property type="project" value="UniProtKB-KW"/>
</dbReference>
<sequence>MFSRMPAFAFCLSDEVAKIITSHELEILTLASLSSIKVLLSGKDDPPAGCAFENVNEIIKVYLKVEGNFDAESQREKITNKMDELQKQYDKLEKTINAPGYKEKAESHLLNISIEKLSTLMRELDFFKKERARLDAKDRS</sequence>
<comment type="similarity">
    <text evidence="1">Belongs to the class-I aminoacyl-tRNA synthetase family.</text>
</comment>
<dbReference type="PANTHER" id="PTHR11946:SF109">
    <property type="entry name" value="VALINE--TRNA LIGASE"/>
    <property type="match status" value="1"/>
</dbReference>
<dbReference type="Gene3D" id="1.10.287.380">
    <property type="entry name" value="Valyl-tRNA synthetase, C-terminal domain"/>
    <property type="match status" value="1"/>
</dbReference>
<dbReference type="InterPro" id="IPR037118">
    <property type="entry name" value="Val-tRNA_synth_C_sf"/>
</dbReference>
<keyword evidence="5" id="KW-0067">ATP-binding</keyword>
<evidence type="ECO:0000256" key="9">
    <source>
        <dbReference type="SAM" id="Coils"/>
    </source>
</evidence>
<evidence type="ECO:0000256" key="1">
    <source>
        <dbReference type="ARBA" id="ARBA00005594"/>
    </source>
</evidence>
<organism evidence="10">
    <name type="scientific">Rhizophora mucronata</name>
    <name type="common">Asiatic mangrove</name>
    <dbReference type="NCBI Taxonomy" id="61149"/>
    <lineage>
        <taxon>Eukaryota</taxon>
        <taxon>Viridiplantae</taxon>
        <taxon>Streptophyta</taxon>
        <taxon>Embryophyta</taxon>
        <taxon>Tracheophyta</taxon>
        <taxon>Spermatophyta</taxon>
        <taxon>Magnoliopsida</taxon>
        <taxon>eudicotyledons</taxon>
        <taxon>Gunneridae</taxon>
        <taxon>Pentapetalae</taxon>
        <taxon>rosids</taxon>
        <taxon>fabids</taxon>
        <taxon>Malpighiales</taxon>
        <taxon>Rhizophoraceae</taxon>
        <taxon>Rhizophora</taxon>
    </lineage>
</organism>
<evidence type="ECO:0000256" key="3">
    <source>
        <dbReference type="ARBA" id="ARBA00022598"/>
    </source>
</evidence>
<evidence type="ECO:0000256" key="8">
    <source>
        <dbReference type="ARBA" id="ARBA00029936"/>
    </source>
</evidence>
<dbReference type="InterPro" id="IPR002303">
    <property type="entry name" value="Valyl-tRNA_ligase"/>
</dbReference>
<keyword evidence="7 10" id="KW-0030">Aminoacyl-tRNA synthetase</keyword>
<name>A0A2P2KHK9_RHIMU</name>
<feature type="coiled-coil region" evidence="9">
    <location>
        <begin position="68"/>
        <end position="137"/>
    </location>
</feature>
<reference evidence="10" key="1">
    <citation type="submission" date="2018-02" db="EMBL/GenBank/DDBJ databases">
        <title>Rhizophora mucronata_Transcriptome.</title>
        <authorList>
            <person name="Meera S.P."/>
            <person name="Sreeshan A."/>
            <person name="Augustine A."/>
        </authorList>
    </citation>
    <scope>NUCLEOTIDE SEQUENCE</scope>
    <source>
        <tissue evidence="10">Leaf</tissue>
    </source>
</reference>
<evidence type="ECO:0000256" key="7">
    <source>
        <dbReference type="ARBA" id="ARBA00023146"/>
    </source>
</evidence>
<evidence type="ECO:0000256" key="2">
    <source>
        <dbReference type="ARBA" id="ARBA00013169"/>
    </source>
</evidence>
<accession>A0A2P2KHK9</accession>
<evidence type="ECO:0000313" key="10">
    <source>
        <dbReference type="EMBL" id="MBX05219.1"/>
    </source>
</evidence>
<proteinExistence type="inferred from homology"/>
<keyword evidence="6" id="KW-0648">Protein biosynthesis</keyword>
<dbReference type="GO" id="GO:0005829">
    <property type="term" value="C:cytosol"/>
    <property type="evidence" value="ECO:0007669"/>
    <property type="project" value="TreeGrafter"/>
</dbReference>
<evidence type="ECO:0000256" key="6">
    <source>
        <dbReference type="ARBA" id="ARBA00022917"/>
    </source>
</evidence>
<dbReference type="PANTHER" id="PTHR11946">
    <property type="entry name" value="VALYL-TRNA SYNTHETASES"/>
    <property type="match status" value="1"/>
</dbReference>
<dbReference type="GO" id="GO:0004832">
    <property type="term" value="F:valine-tRNA ligase activity"/>
    <property type="evidence" value="ECO:0007669"/>
    <property type="project" value="UniProtKB-EC"/>
</dbReference>
<keyword evidence="4" id="KW-0547">Nucleotide-binding</keyword>
<dbReference type="GO" id="GO:0006438">
    <property type="term" value="P:valyl-tRNA aminoacylation"/>
    <property type="evidence" value="ECO:0007669"/>
    <property type="project" value="InterPro"/>
</dbReference>
<protein>
    <recommendedName>
        <fullName evidence="2">valine--tRNA ligase</fullName>
        <ecNumber evidence="2">6.1.1.9</ecNumber>
    </recommendedName>
    <alternativeName>
        <fullName evidence="8">Valyl-tRNA synthetase</fullName>
    </alternativeName>
</protein>
<evidence type="ECO:0000256" key="5">
    <source>
        <dbReference type="ARBA" id="ARBA00022840"/>
    </source>
</evidence>
<dbReference type="EMBL" id="GGEC01024735">
    <property type="protein sequence ID" value="MBX05219.1"/>
    <property type="molecule type" value="Transcribed_RNA"/>
</dbReference>
<keyword evidence="9" id="KW-0175">Coiled coil</keyword>
<evidence type="ECO:0000256" key="4">
    <source>
        <dbReference type="ARBA" id="ARBA00022741"/>
    </source>
</evidence>
<dbReference type="AlphaFoldDB" id="A0A2P2KHK9"/>
<dbReference type="EC" id="6.1.1.9" evidence="2"/>